<dbReference type="Proteomes" id="UP000015106">
    <property type="component" value="Chromosome 7"/>
</dbReference>
<sequence>MGRRKTTRLGEATLRFGKNKSDGTSLLRVGVHQAASLPAASNLTHVYGAYVPGNSNGSDHTCEGNQVGLDAPFIRNVDENYPSSPGMRLCGYSNHNFQWHRHVLINKMGSSE</sequence>
<evidence type="ECO:0000313" key="1">
    <source>
        <dbReference type="EnsemblPlants" id="TuG1812G0700005222.01.T04"/>
    </source>
</evidence>
<accession>A0A8R7VBE2</accession>
<reference evidence="1" key="3">
    <citation type="submission" date="2022-06" db="UniProtKB">
        <authorList>
            <consortium name="EnsemblPlants"/>
        </authorList>
    </citation>
    <scope>IDENTIFICATION</scope>
</reference>
<reference evidence="2" key="1">
    <citation type="journal article" date="2013" name="Nature">
        <title>Draft genome of the wheat A-genome progenitor Triticum urartu.</title>
        <authorList>
            <person name="Ling H.Q."/>
            <person name="Zhao S."/>
            <person name="Liu D."/>
            <person name="Wang J."/>
            <person name="Sun H."/>
            <person name="Zhang C."/>
            <person name="Fan H."/>
            <person name="Li D."/>
            <person name="Dong L."/>
            <person name="Tao Y."/>
            <person name="Gao C."/>
            <person name="Wu H."/>
            <person name="Li Y."/>
            <person name="Cui Y."/>
            <person name="Guo X."/>
            <person name="Zheng S."/>
            <person name="Wang B."/>
            <person name="Yu K."/>
            <person name="Liang Q."/>
            <person name="Yang W."/>
            <person name="Lou X."/>
            <person name="Chen J."/>
            <person name="Feng M."/>
            <person name="Jian J."/>
            <person name="Zhang X."/>
            <person name="Luo G."/>
            <person name="Jiang Y."/>
            <person name="Liu J."/>
            <person name="Wang Z."/>
            <person name="Sha Y."/>
            <person name="Zhang B."/>
            <person name="Wu H."/>
            <person name="Tang D."/>
            <person name="Shen Q."/>
            <person name="Xue P."/>
            <person name="Zou S."/>
            <person name="Wang X."/>
            <person name="Liu X."/>
            <person name="Wang F."/>
            <person name="Yang Y."/>
            <person name="An X."/>
            <person name="Dong Z."/>
            <person name="Zhang K."/>
            <person name="Zhang X."/>
            <person name="Luo M.C."/>
            <person name="Dvorak J."/>
            <person name="Tong Y."/>
            <person name="Wang J."/>
            <person name="Yang H."/>
            <person name="Li Z."/>
            <person name="Wang D."/>
            <person name="Zhang A."/>
            <person name="Wang J."/>
        </authorList>
    </citation>
    <scope>NUCLEOTIDE SEQUENCE</scope>
    <source>
        <strain evidence="2">cv. G1812</strain>
    </source>
</reference>
<organism evidence="1 2">
    <name type="scientific">Triticum urartu</name>
    <name type="common">Red wild einkorn</name>
    <name type="synonym">Crithodium urartu</name>
    <dbReference type="NCBI Taxonomy" id="4572"/>
    <lineage>
        <taxon>Eukaryota</taxon>
        <taxon>Viridiplantae</taxon>
        <taxon>Streptophyta</taxon>
        <taxon>Embryophyta</taxon>
        <taxon>Tracheophyta</taxon>
        <taxon>Spermatophyta</taxon>
        <taxon>Magnoliopsida</taxon>
        <taxon>Liliopsida</taxon>
        <taxon>Poales</taxon>
        <taxon>Poaceae</taxon>
        <taxon>BOP clade</taxon>
        <taxon>Pooideae</taxon>
        <taxon>Triticodae</taxon>
        <taxon>Triticeae</taxon>
        <taxon>Triticinae</taxon>
        <taxon>Triticum</taxon>
    </lineage>
</organism>
<keyword evidence="2" id="KW-1185">Reference proteome</keyword>
<reference evidence="1" key="2">
    <citation type="submission" date="2018-03" db="EMBL/GenBank/DDBJ databases">
        <title>The Triticum urartu genome reveals the dynamic nature of wheat genome evolution.</title>
        <authorList>
            <person name="Ling H."/>
            <person name="Ma B."/>
            <person name="Shi X."/>
            <person name="Liu H."/>
            <person name="Dong L."/>
            <person name="Sun H."/>
            <person name="Cao Y."/>
            <person name="Gao Q."/>
            <person name="Zheng S."/>
            <person name="Li Y."/>
            <person name="Yu Y."/>
            <person name="Du H."/>
            <person name="Qi M."/>
            <person name="Li Y."/>
            <person name="Yu H."/>
            <person name="Cui Y."/>
            <person name="Wang N."/>
            <person name="Chen C."/>
            <person name="Wu H."/>
            <person name="Zhao Y."/>
            <person name="Zhang J."/>
            <person name="Li Y."/>
            <person name="Zhou W."/>
            <person name="Zhang B."/>
            <person name="Hu W."/>
            <person name="Eijk M."/>
            <person name="Tang J."/>
            <person name="Witsenboer H."/>
            <person name="Zhao S."/>
            <person name="Li Z."/>
            <person name="Zhang A."/>
            <person name="Wang D."/>
            <person name="Liang C."/>
        </authorList>
    </citation>
    <scope>NUCLEOTIDE SEQUENCE [LARGE SCALE GENOMIC DNA]</scope>
    <source>
        <strain evidence="1">cv. G1812</strain>
    </source>
</reference>
<dbReference type="AlphaFoldDB" id="A0A8R7VBE2"/>
<protein>
    <submittedName>
        <fullName evidence="1">Uncharacterized protein</fullName>
    </submittedName>
</protein>
<name>A0A8R7VBE2_TRIUA</name>
<dbReference type="Gramene" id="TuG1812G0700005222.01.T04">
    <property type="protein sequence ID" value="TuG1812G0700005222.01.T04"/>
    <property type="gene ID" value="TuG1812G0700005222.01"/>
</dbReference>
<evidence type="ECO:0000313" key="2">
    <source>
        <dbReference type="Proteomes" id="UP000015106"/>
    </source>
</evidence>
<dbReference type="EnsemblPlants" id="TuG1812G0700005222.01.T04">
    <property type="protein sequence ID" value="TuG1812G0700005222.01.T04"/>
    <property type="gene ID" value="TuG1812G0700005222.01"/>
</dbReference>
<proteinExistence type="predicted"/>